<reference evidence="3" key="1">
    <citation type="submission" date="2015-06" db="EMBL/GenBank/DDBJ databases">
        <authorList>
            <person name="Lim Y.L."/>
            <person name="Ee R."/>
            <person name="Yong D."/>
            <person name="How K.Y."/>
            <person name="Yin W.F."/>
            <person name="Chan K.G."/>
        </authorList>
    </citation>
    <scope>NUCLEOTIDE SEQUENCE [LARGE SCALE GENOMIC DNA]</scope>
    <source>
        <strain evidence="3">DSM 25325</strain>
    </source>
</reference>
<proteinExistence type="predicted"/>
<dbReference type="RefSeq" id="WP_047215402.1">
    <property type="nucleotide sequence ID" value="NZ_CP011568.3"/>
</dbReference>
<dbReference type="AlphaFoldDB" id="A0A0G3EVV4"/>
<name>A0A0G3EVV4_9BURK</name>
<dbReference type="PANTHER" id="PTHR42673">
    <property type="entry name" value="MALEYLACETOACETATE ISOMERASE"/>
    <property type="match status" value="1"/>
</dbReference>
<dbReference type="SFLD" id="SFLDS00019">
    <property type="entry name" value="Glutathione_Transferase_(cytos"/>
    <property type="match status" value="1"/>
</dbReference>
<dbReference type="Pfam" id="PF13409">
    <property type="entry name" value="GST_N_2"/>
    <property type="match status" value="1"/>
</dbReference>
<dbReference type="STRING" id="445709.ABW99_15970"/>
<keyword evidence="2" id="KW-0808">Transferase</keyword>
<dbReference type="Proteomes" id="UP000036700">
    <property type="component" value="Chromosome"/>
</dbReference>
<dbReference type="OrthoDB" id="9799538at2"/>
<dbReference type="SUPFAM" id="SSF47616">
    <property type="entry name" value="GST C-terminal domain-like"/>
    <property type="match status" value="1"/>
</dbReference>
<feature type="domain" description="GST N-terminal" evidence="1">
    <location>
        <begin position="1"/>
        <end position="81"/>
    </location>
</feature>
<organism evidence="2 3">
    <name type="scientific">Pandoraea thiooxydans</name>
    <dbReference type="NCBI Taxonomy" id="445709"/>
    <lineage>
        <taxon>Bacteria</taxon>
        <taxon>Pseudomonadati</taxon>
        <taxon>Pseudomonadota</taxon>
        <taxon>Betaproteobacteria</taxon>
        <taxon>Burkholderiales</taxon>
        <taxon>Burkholderiaceae</taxon>
        <taxon>Pandoraea</taxon>
    </lineage>
</organism>
<dbReference type="SUPFAM" id="SSF52833">
    <property type="entry name" value="Thioredoxin-like"/>
    <property type="match status" value="1"/>
</dbReference>
<accession>A0A0G3EVV4</accession>
<dbReference type="GO" id="GO:0006749">
    <property type="term" value="P:glutathione metabolic process"/>
    <property type="evidence" value="ECO:0007669"/>
    <property type="project" value="TreeGrafter"/>
</dbReference>
<evidence type="ECO:0000313" key="2">
    <source>
        <dbReference type="EMBL" id="AKJ69487.1"/>
    </source>
</evidence>
<dbReference type="GO" id="GO:0004364">
    <property type="term" value="F:glutathione transferase activity"/>
    <property type="evidence" value="ECO:0007669"/>
    <property type="project" value="TreeGrafter"/>
</dbReference>
<dbReference type="CDD" id="cd03043">
    <property type="entry name" value="GST_N_1"/>
    <property type="match status" value="1"/>
</dbReference>
<dbReference type="InterPro" id="IPR036282">
    <property type="entry name" value="Glutathione-S-Trfase_C_sf"/>
</dbReference>
<evidence type="ECO:0000313" key="3">
    <source>
        <dbReference type="Proteomes" id="UP000036700"/>
    </source>
</evidence>
<dbReference type="InterPro" id="IPR004045">
    <property type="entry name" value="Glutathione_S-Trfase_N"/>
</dbReference>
<dbReference type="EMBL" id="CP011568">
    <property type="protein sequence ID" value="AKJ69487.1"/>
    <property type="molecule type" value="Genomic_DNA"/>
</dbReference>
<dbReference type="SFLD" id="SFLDG00358">
    <property type="entry name" value="Main_(cytGST)"/>
    <property type="match status" value="1"/>
</dbReference>
<dbReference type="KEGG" id="ptx:ABW99_15970"/>
<sequence>MKLVIANKNYSSWSMRPWLVLKHFGIPFEEVRVLLDRPDSHDNIVRYSPSGRVPGLIDGDVTVWDSLAICEYLAEKYPALPLWPRDTVARAHARSVSAEMHSGFGELRTHMWMNIRADFAGKGLTPGVAADIERIVALWEDCLTRYRGPFLFGEFTIADAMYAPVVMRFNTYRPPLSAAAQAYGEHLDQLPAVQDWVRAARQETEAISKYDSHS</sequence>
<dbReference type="PANTHER" id="PTHR42673:SF4">
    <property type="entry name" value="MALEYLACETOACETATE ISOMERASE"/>
    <property type="match status" value="1"/>
</dbReference>
<dbReference type="InterPro" id="IPR036249">
    <property type="entry name" value="Thioredoxin-like_sf"/>
</dbReference>
<protein>
    <submittedName>
        <fullName evidence="2">Glutathione S-transferase</fullName>
    </submittedName>
</protein>
<dbReference type="Gene3D" id="1.20.1050.10">
    <property type="match status" value="1"/>
</dbReference>
<dbReference type="InterPro" id="IPR040079">
    <property type="entry name" value="Glutathione_S-Trfase"/>
</dbReference>
<gene>
    <name evidence="2" type="ORF">ABW99_15970</name>
</gene>
<dbReference type="CDD" id="cd03194">
    <property type="entry name" value="GST_C_3"/>
    <property type="match status" value="1"/>
</dbReference>
<dbReference type="Gene3D" id="3.40.30.10">
    <property type="entry name" value="Glutaredoxin"/>
    <property type="match status" value="1"/>
</dbReference>
<dbReference type="FunFam" id="3.40.30.10:FF:000206">
    <property type="entry name" value="Probable glutathione S-transferase"/>
    <property type="match status" value="1"/>
</dbReference>
<dbReference type="PATRIC" id="fig|445709.3.peg.3380"/>
<evidence type="ECO:0000259" key="1">
    <source>
        <dbReference type="PROSITE" id="PS50404"/>
    </source>
</evidence>
<dbReference type="GO" id="GO:0016034">
    <property type="term" value="F:maleylacetoacetate isomerase activity"/>
    <property type="evidence" value="ECO:0007669"/>
    <property type="project" value="TreeGrafter"/>
</dbReference>
<dbReference type="PROSITE" id="PS50404">
    <property type="entry name" value="GST_NTER"/>
    <property type="match status" value="1"/>
</dbReference>
<keyword evidence="3" id="KW-1185">Reference proteome</keyword>
<dbReference type="GO" id="GO:0006559">
    <property type="term" value="P:L-phenylalanine catabolic process"/>
    <property type="evidence" value="ECO:0007669"/>
    <property type="project" value="TreeGrafter"/>
</dbReference>
<dbReference type="Pfam" id="PF13410">
    <property type="entry name" value="GST_C_2"/>
    <property type="match status" value="1"/>
</dbReference>